<dbReference type="GO" id="GO:0006412">
    <property type="term" value="P:translation"/>
    <property type="evidence" value="ECO:0007669"/>
    <property type="project" value="InterPro"/>
</dbReference>
<feature type="compositionally biased region" description="Basic and acidic residues" evidence="12">
    <location>
        <begin position="153"/>
        <end position="174"/>
    </location>
</feature>
<keyword evidence="6" id="KW-0479">Metal-binding</keyword>
<dbReference type="VEuPathDB" id="FungiDB:BTJ68_12934"/>
<feature type="region of interest" description="Disordered" evidence="12">
    <location>
        <begin position="70"/>
        <end position="89"/>
    </location>
</feature>
<dbReference type="GO" id="GO:1990904">
    <property type="term" value="C:ribonucleoprotein complex"/>
    <property type="evidence" value="ECO:0007669"/>
    <property type="project" value="UniProtKB-KW"/>
</dbReference>
<feature type="domain" description="P-type ATPase N-terminal" evidence="14">
    <location>
        <begin position="202"/>
        <end position="254"/>
    </location>
</feature>
<dbReference type="GO" id="GO:0012505">
    <property type="term" value="C:endomembrane system"/>
    <property type="evidence" value="ECO:0007669"/>
    <property type="project" value="UniProtKB-SubCell"/>
</dbReference>
<evidence type="ECO:0000256" key="12">
    <source>
        <dbReference type="SAM" id="MobiDB-lite"/>
    </source>
</evidence>
<dbReference type="InterPro" id="IPR023298">
    <property type="entry name" value="ATPase_P-typ_TM_dom_sf"/>
</dbReference>
<dbReference type="GO" id="GO:0005886">
    <property type="term" value="C:plasma membrane"/>
    <property type="evidence" value="ECO:0007669"/>
    <property type="project" value="TreeGrafter"/>
</dbReference>
<dbReference type="SUPFAM" id="SSF81665">
    <property type="entry name" value="Calcium ATPase, transmembrane domain M"/>
    <property type="match status" value="1"/>
</dbReference>
<dbReference type="Proteomes" id="UP000276864">
    <property type="component" value="Unassembled WGS sequence"/>
</dbReference>
<name>A0A3M7ACW4_HORWE</name>
<dbReference type="GO" id="GO:0045332">
    <property type="term" value="P:phospholipid translocation"/>
    <property type="evidence" value="ECO:0007669"/>
    <property type="project" value="TreeGrafter"/>
</dbReference>
<evidence type="ECO:0000256" key="6">
    <source>
        <dbReference type="ARBA" id="ARBA00022723"/>
    </source>
</evidence>
<feature type="transmembrane region" description="Helical" evidence="13">
    <location>
        <begin position="1014"/>
        <end position="1034"/>
    </location>
</feature>
<dbReference type="VEuPathDB" id="FungiDB:BTJ68_08864"/>
<evidence type="ECO:0000313" key="16">
    <source>
        <dbReference type="EMBL" id="RMY25278.1"/>
    </source>
</evidence>
<protein>
    <recommendedName>
        <fullName evidence="18">Phospholipid-transporting ATPase</fullName>
    </recommendedName>
</protein>
<dbReference type="GO" id="GO:0046872">
    <property type="term" value="F:metal ion binding"/>
    <property type="evidence" value="ECO:0007669"/>
    <property type="project" value="UniProtKB-KW"/>
</dbReference>
<evidence type="ECO:0000256" key="2">
    <source>
        <dbReference type="ARBA" id="ARBA00004308"/>
    </source>
</evidence>
<dbReference type="InterPro" id="IPR008250">
    <property type="entry name" value="ATPase_P-typ_transduc_dom_A_sf"/>
</dbReference>
<gene>
    <name evidence="16" type="ORF">D0866_11167</name>
</gene>
<dbReference type="FunFam" id="4.10.830.10:FF:000002">
    <property type="entry name" value="40S ribosomal protein S29"/>
    <property type="match status" value="1"/>
</dbReference>
<keyword evidence="4" id="KW-0813">Transport</keyword>
<evidence type="ECO:0000256" key="9">
    <source>
        <dbReference type="ARBA" id="ARBA00022989"/>
    </source>
</evidence>
<evidence type="ECO:0000256" key="5">
    <source>
        <dbReference type="ARBA" id="ARBA00022692"/>
    </source>
</evidence>
<evidence type="ECO:0000259" key="14">
    <source>
        <dbReference type="Pfam" id="PF16209"/>
    </source>
</evidence>
<dbReference type="Gene3D" id="4.10.830.10">
    <property type="entry name" value="30s Ribosomal Protein S14, Chain N"/>
    <property type="match status" value="1"/>
</dbReference>
<evidence type="ECO:0000259" key="15">
    <source>
        <dbReference type="Pfam" id="PF16212"/>
    </source>
</evidence>
<dbReference type="InterPro" id="IPR043140">
    <property type="entry name" value="Ribosomal_uS14_sf"/>
</dbReference>
<evidence type="ECO:0000256" key="8">
    <source>
        <dbReference type="ARBA" id="ARBA00022980"/>
    </source>
</evidence>
<keyword evidence="8" id="KW-0689">Ribosomal protein</keyword>
<dbReference type="Gene3D" id="2.70.150.10">
    <property type="entry name" value="Calcium-transporting ATPase, cytoplasmic transduction domain A"/>
    <property type="match status" value="1"/>
</dbReference>
<dbReference type="Pfam" id="PF00253">
    <property type="entry name" value="Ribosomal_S14"/>
    <property type="match status" value="1"/>
</dbReference>
<dbReference type="PANTHER" id="PTHR24092">
    <property type="entry name" value="PROBABLE PHOSPHOLIPID-TRANSPORTING ATPASE"/>
    <property type="match status" value="1"/>
</dbReference>
<dbReference type="Pfam" id="PF16209">
    <property type="entry name" value="PhoLip_ATPase_N"/>
    <property type="match status" value="1"/>
</dbReference>
<dbReference type="Pfam" id="PF16212">
    <property type="entry name" value="PhoLip_ATPase_C"/>
    <property type="match status" value="1"/>
</dbReference>
<dbReference type="GO" id="GO:0003735">
    <property type="term" value="F:structural constituent of ribosome"/>
    <property type="evidence" value="ECO:0007669"/>
    <property type="project" value="InterPro"/>
</dbReference>
<dbReference type="InterPro" id="IPR032630">
    <property type="entry name" value="P_typ_ATPase_c"/>
</dbReference>
<evidence type="ECO:0000256" key="11">
    <source>
        <dbReference type="ARBA" id="ARBA00023274"/>
    </source>
</evidence>
<feature type="transmembrane region" description="Helical" evidence="13">
    <location>
        <begin position="948"/>
        <end position="969"/>
    </location>
</feature>
<evidence type="ECO:0000256" key="7">
    <source>
        <dbReference type="ARBA" id="ARBA00022842"/>
    </source>
</evidence>
<comment type="similarity">
    <text evidence="3">Belongs to the universal ribosomal protein uS14 family.</text>
</comment>
<dbReference type="Gene3D" id="3.40.50.1000">
    <property type="entry name" value="HAD superfamily/HAD-like"/>
    <property type="match status" value="1"/>
</dbReference>
<keyword evidence="9 13" id="KW-1133">Transmembrane helix</keyword>
<keyword evidence="7" id="KW-0460">Magnesium</keyword>
<organism evidence="16 17">
    <name type="scientific">Hortaea werneckii</name>
    <name type="common">Black yeast</name>
    <name type="synonym">Cladosporium werneckii</name>
    <dbReference type="NCBI Taxonomy" id="91943"/>
    <lineage>
        <taxon>Eukaryota</taxon>
        <taxon>Fungi</taxon>
        <taxon>Dikarya</taxon>
        <taxon>Ascomycota</taxon>
        <taxon>Pezizomycotina</taxon>
        <taxon>Dothideomycetes</taxon>
        <taxon>Dothideomycetidae</taxon>
        <taxon>Mycosphaerellales</taxon>
        <taxon>Teratosphaeriaceae</taxon>
        <taxon>Hortaea</taxon>
    </lineage>
</organism>
<dbReference type="SUPFAM" id="SSF81653">
    <property type="entry name" value="Calcium ATPase, transduction domain A"/>
    <property type="match status" value="1"/>
</dbReference>
<feature type="transmembrane region" description="Helical" evidence="13">
    <location>
        <begin position="866"/>
        <end position="885"/>
    </location>
</feature>
<dbReference type="GO" id="GO:0140326">
    <property type="term" value="F:ATPase-coupled intramembrane lipid transporter activity"/>
    <property type="evidence" value="ECO:0007669"/>
    <property type="project" value="TreeGrafter"/>
</dbReference>
<evidence type="ECO:0000256" key="3">
    <source>
        <dbReference type="ARBA" id="ARBA00009083"/>
    </source>
</evidence>
<dbReference type="InterPro" id="IPR023214">
    <property type="entry name" value="HAD_sf"/>
</dbReference>
<feature type="compositionally biased region" description="Basic and acidic residues" evidence="12">
    <location>
        <begin position="411"/>
        <end position="423"/>
    </location>
</feature>
<keyword evidence="10 13" id="KW-0472">Membrane</keyword>
<keyword evidence="11" id="KW-0687">Ribonucleoprotein</keyword>
<comment type="caution">
    <text evidence="16">The sequence shown here is derived from an EMBL/GenBank/DDBJ whole genome shotgun (WGS) entry which is preliminary data.</text>
</comment>
<sequence length="1113" mass="126863">MPGDQYSAPPKEAHGRVWYSHPREYGKGARSCRVTGDKKKNGIIRKYGLNMSRQAFREKAEEIGFKKLKVDGHSSAGPGAPLRALGDGVFERPSTYGNIAVRGIRAPDEISPYTEAGDTSKPVKRIRWATQRVTGRKASQKRKSLFARHGSKRVADEKKRESDGTDPDLQKSETDGGDEEEEKPAGRSIYVNIPLPDSARDEDGKPKQNFKRNKIRTAKYTPISFVPKNLWLQFHNVANIYFLFVVILSFFSVFGVDNPGLSAVPLIVIVVVTAIKDAIEDWRRTVLDNQLNNAAVHRLVDWNNVNCAEETINPWRKFKKANTRLILALWQAWKGYRERKQKKPQNGKGYAERALDENPAEENMVQRRMSALTDQLDAEEIGEDANGDVEMTPVPSPRKQSTVDGEAIEELDNRAPPPKDAKQSLEVPQDMKQQGKPAEAPQFKRFYGSLIDPTAETQEKARFKRDYWKNVQVGDFVRLYNDEEVPADVIVLSTSDPDGACYVETKNLDGETNLKVRNALHSGVHVKRARDCERTAFTLESEAPHANLYAYSGVVRWTQKDVKHPEVPPKEMAEPVGINNMLLRGCSLRNTQWIVGIVAFTGEETKVMLNSGITPSKRARISKDLNWNALAGMQKRQGINTDEEGARARAQIAEDRILMLKNMRQIHDNPYLVDDELTFVAPDYVADLGGESGKEQKEAFERELTLLGGTAIEDRLQDGVPDAIQLLAQAGIKLWVLTGDKVETAINIGFSCNLLDNDMDLIVMKVDDESLDACEAELDKQLAVFGKNGSDEELKAARKNHEPPAPTHALIIDGDTLKLALDEKLKQKFLLLCKECRSVLCCRFRFLTRLMLVHGRWDYRRMSETIANFFYKNIVWTFCLFWYQIYTNFDISYIFDYTYVLLYNLAFSSLPVIFMGILDQDVDDKVSLAVPQLYRRGIERLEWTEVKFWTYMIDGLYQSIICFYFTYLVFEPATFNSESGRNVNDYKRMGVYIANPTVFVVNFYILLNTYRWDWFMVLITAISILLVWFWTGVYTAFTSSFTFYQSAPQVYGQLSYWCTFLLTITVCLAPRFAAKAFQKIYMPYDIDIVREQMRQGKFDYLHQASLADNAAEM</sequence>
<dbReference type="PANTHER" id="PTHR24092:SF180">
    <property type="entry name" value="PHOSPHOLIPID-TRANSPORTING ATPASE DNF1-RELATED"/>
    <property type="match status" value="1"/>
</dbReference>
<dbReference type="InterPro" id="IPR032631">
    <property type="entry name" value="P-type_ATPase_N"/>
</dbReference>
<keyword evidence="5 13" id="KW-0812">Transmembrane</keyword>
<evidence type="ECO:0000256" key="10">
    <source>
        <dbReference type="ARBA" id="ARBA00023136"/>
    </source>
</evidence>
<feature type="domain" description="P-type ATPase C-terminal" evidence="15">
    <location>
        <begin position="843"/>
        <end position="1083"/>
    </location>
</feature>
<proteinExistence type="inferred from homology"/>
<dbReference type="InterPro" id="IPR036412">
    <property type="entry name" value="HAD-like_sf"/>
</dbReference>
<evidence type="ECO:0000256" key="4">
    <source>
        <dbReference type="ARBA" id="ARBA00022448"/>
    </source>
</evidence>
<feature type="transmembrane region" description="Helical" evidence="13">
    <location>
        <begin position="238"/>
        <end position="256"/>
    </location>
</feature>
<feature type="non-terminal residue" evidence="16">
    <location>
        <position position="1113"/>
    </location>
</feature>
<dbReference type="InterPro" id="IPR001209">
    <property type="entry name" value="Ribosomal_uS14"/>
</dbReference>
<feature type="transmembrane region" description="Helical" evidence="13">
    <location>
        <begin position="1054"/>
        <end position="1074"/>
    </location>
</feature>
<accession>A0A3M7ACW4</accession>
<feature type="transmembrane region" description="Helical" evidence="13">
    <location>
        <begin position="989"/>
        <end position="1007"/>
    </location>
</feature>
<dbReference type="AlphaFoldDB" id="A0A3M7ACW4"/>
<evidence type="ECO:0008006" key="18">
    <source>
        <dbReference type="Google" id="ProtNLM"/>
    </source>
</evidence>
<reference evidence="16 17" key="1">
    <citation type="journal article" date="2018" name="BMC Genomics">
        <title>Genomic evidence for intraspecific hybridization in a clonal and extremely halotolerant yeast.</title>
        <authorList>
            <person name="Gostincar C."/>
            <person name="Stajich J.E."/>
            <person name="Zupancic J."/>
            <person name="Zalar P."/>
            <person name="Gunde-Cimerman N."/>
        </authorList>
    </citation>
    <scope>NUCLEOTIDE SEQUENCE [LARGE SCALE GENOMIC DNA]</scope>
    <source>
        <strain evidence="16 17">EXF-6651</strain>
    </source>
</reference>
<dbReference type="GO" id="GO:0005840">
    <property type="term" value="C:ribosome"/>
    <property type="evidence" value="ECO:0007669"/>
    <property type="project" value="UniProtKB-KW"/>
</dbReference>
<feature type="compositionally biased region" description="Basic residues" evidence="12">
    <location>
        <begin position="134"/>
        <end position="152"/>
    </location>
</feature>
<feature type="region of interest" description="Disordered" evidence="12">
    <location>
        <begin position="340"/>
        <end position="364"/>
    </location>
</feature>
<evidence type="ECO:0000256" key="13">
    <source>
        <dbReference type="SAM" id="Phobius"/>
    </source>
</evidence>
<dbReference type="SUPFAM" id="SSF56784">
    <property type="entry name" value="HAD-like"/>
    <property type="match status" value="1"/>
</dbReference>
<evidence type="ECO:0000313" key="17">
    <source>
        <dbReference type="Proteomes" id="UP000276864"/>
    </source>
</evidence>
<dbReference type="EMBL" id="QWIM01001484">
    <property type="protein sequence ID" value="RMY25278.1"/>
    <property type="molecule type" value="Genomic_DNA"/>
</dbReference>
<feature type="transmembrane region" description="Helical" evidence="13">
    <location>
        <begin position="897"/>
        <end position="918"/>
    </location>
</feature>
<feature type="region of interest" description="Disordered" evidence="12">
    <location>
        <begin position="110"/>
        <end position="213"/>
    </location>
</feature>
<feature type="region of interest" description="Disordered" evidence="12">
    <location>
        <begin position="383"/>
        <end position="443"/>
    </location>
</feature>
<comment type="subcellular location">
    <subcellularLocation>
        <location evidence="2">Endomembrane system</location>
    </subcellularLocation>
    <subcellularLocation>
        <location evidence="1">Membrane</location>
        <topology evidence="1">Multi-pass membrane protein</topology>
    </subcellularLocation>
</comment>
<evidence type="ECO:0000256" key="1">
    <source>
        <dbReference type="ARBA" id="ARBA00004141"/>
    </source>
</evidence>